<dbReference type="HOGENOM" id="CLU_2150090_0_0_1"/>
<organism evidence="1 2">
    <name type="scientific">Ostreococcus lucimarinus (strain CCE9901)</name>
    <dbReference type="NCBI Taxonomy" id="436017"/>
    <lineage>
        <taxon>Eukaryota</taxon>
        <taxon>Viridiplantae</taxon>
        <taxon>Chlorophyta</taxon>
        <taxon>Mamiellophyceae</taxon>
        <taxon>Mamiellales</taxon>
        <taxon>Bathycoccaceae</taxon>
        <taxon>Ostreococcus</taxon>
    </lineage>
</organism>
<sequence>MALRPEAVAIQPASASEHAFLRDNFDLLFPSTDPLDRSTFHALAKLILVRRIVKALVTDFGGVERIRRGLAEPLVIDVQVVVEGDVVFRVHTVAPKSDAVSGVGQRLGVISE</sequence>
<keyword evidence="2" id="KW-1185">Reference proteome</keyword>
<dbReference type="GeneID" id="5000020"/>
<dbReference type="KEGG" id="olu:OSTLU_28645"/>
<dbReference type="EMBL" id="CP000581">
    <property type="protein sequence ID" value="ABO93668.1"/>
    <property type="molecule type" value="Genomic_DNA"/>
</dbReference>
<protein>
    <submittedName>
        <fullName evidence="1">Uncharacterized protein</fullName>
    </submittedName>
</protein>
<dbReference type="AlphaFoldDB" id="A4RQF3"/>
<evidence type="ECO:0000313" key="2">
    <source>
        <dbReference type="Proteomes" id="UP000001568"/>
    </source>
</evidence>
<reference evidence="1 2" key="1">
    <citation type="journal article" date="2007" name="Proc. Natl. Acad. Sci. U.S.A.">
        <title>The tiny eukaryote Ostreococcus provides genomic insights into the paradox of plankton speciation.</title>
        <authorList>
            <person name="Palenik B."/>
            <person name="Grimwood J."/>
            <person name="Aerts A."/>
            <person name="Rouze P."/>
            <person name="Salamov A."/>
            <person name="Putnam N."/>
            <person name="Dupont C."/>
            <person name="Jorgensen R."/>
            <person name="Derelle E."/>
            <person name="Rombauts S."/>
            <person name="Zhou K."/>
            <person name="Otillar R."/>
            <person name="Merchant S.S."/>
            <person name="Podell S."/>
            <person name="Gaasterland T."/>
            <person name="Napoli C."/>
            <person name="Gendler K."/>
            <person name="Manuell A."/>
            <person name="Tai V."/>
            <person name="Vallon O."/>
            <person name="Piganeau G."/>
            <person name="Jancek S."/>
            <person name="Heijde M."/>
            <person name="Jabbari K."/>
            <person name="Bowler C."/>
            <person name="Lohr M."/>
            <person name="Robbens S."/>
            <person name="Werner G."/>
            <person name="Dubchak I."/>
            <person name="Pazour G.J."/>
            <person name="Ren Q."/>
            <person name="Paulsen I."/>
            <person name="Delwiche C."/>
            <person name="Schmutz J."/>
            <person name="Rokhsar D."/>
            <person name="Van de Peer Y."/>
            <person name="Moreau H."/>
            <person name="Grigoriev I.V."/>
        </authorList>
    </citation>
    <scope>NUCLEOTIDE SEQUENCE [LARGE SCALE GENOMIC DNA]</scope>
    <source>
        <strain evidence="1 2">CCE9901</strain>
    </source>
</reference>
<accession>A4RQF3</accession>
<dbReference type="OrthoDB" id="10574893at2759"/>
<evidence type="ECO:0000313" key="1">
    <source>
        <dbReference type="EMBL" id="ABO93668.1"/>
    </source>
</evidence>
<gene>
    <name evidence="1" type="ORF">OSTLU_28645</name>
</gene>
<proteinExistence type="predicted"/>
<dbReference type="Gramene" id="ABO93668">
    <property type="protein sequence ID" value="ABO93668"/>
    <property type="gene ID" value="OSTLU_28645"/>
</dbReference>
<name>A4RQF3_OSTLU</name>
<dbReference type="Proteomes" id="UP000001568">
    <property type="component" value="Chromosome 1"/>
</dbReference>
<dbReference type="RefSeq" id="XP_001415376.1">
    <property type="nucleotide sequence ID" value="XM_001415339.1"/>
</dbReference>